<dbReference type="GO" id="GO:0004084">
    <property type="term" value="F:branched-chain-amino-acid transaminase activity"/>
    <property type="evidence" value="ECO:0007669"/>
    <property type="project" value="InterPro"/>
</dbReference>
<dbReference type="SUPFAM" id="SSF56752">
    <property type="entry name" value="D-aminoacid aminotransferase-like PLP-dependent enzymes"/>
    <property type="match status" value="1"/>
</dbReference>
<evidence type="ECO:0000256" key="1">
    <source>
        <dbReference type="ARBA" id="ARBA00001933"/>
    </source>
</evidence>
<feature type="non-terminal residue" evidence="8">
    <location>
        <position position="1"/>
    </location>
</feature>
<evidence type="ECO:0000256" key="7">
    <source>
        <dbReference type="ARBA" id="ARBA00023304"/>
    </source>
</evidence>
<accession>A0A381R1W6</accession>
<dbReference type="PANTHER" id="PTHR11825:SF44">
    <property type="entry name" value="BRANCHED-CHAIN-AMINO-ACID AMINOTRANSFERASE"/>
    <property type="match status" value="1"/>
</dbReference>
<proteinExistence type="inferred from homology"/>
<dbReference type="NCBIfam" id="TIGR01123">
    <property type="entry name" value="ilvE_II"/>
    <property type="match status" value="1"/>
</dbReference>
<keyword evidence="4" id="KW-0028">Amino-acid biosynthesis</keyword>
<protein>
    <recommendedName>
        <fullName evidence="9">Branched-chain-amino-acid transaminase</fullName>
    </recommendedName>
</protein>
<dbReference type="PROSITE" id="PS00770">
    <property type="entry name" value="AA_TRANSFER_CLASS_4"/>
    <property type="match status" value="1"/>
</dbReference>
<sequence>MKIEKVKKSNISNVDFDNLDFGTVFTDHMFVCSYRNGKWVDPEIKPYQPISISPSARALHYGQACFEGMKAFKDDLGKVWLFRPRDNHHRMVKSSERLAMPAFKEELFIEAIKKLINLDKDWVKTGIGNSLYIRPFIFADQDSINANEATEYKFIIICAPAKSYYSGDVKVKIEKSFSRASKGGVGYAKAAGNYAAQFYPTLIARKEGFQQIIWTDSSNHKYIEEAGTMNLFFRIGDKLLTPPTSDSILDGITRKSLIEIAKKERINIEVRPIKVSEIIQAANNGDLKEIFGCGTAVVVLPIIGFGYEKEYYELPKIENSWSIFFKKKLNDIQYNISDDPFGWRF</sequence>
<comment type="cofactor">
    <cofactor evidence="1">
        <name>pyridoxal 5'-phosphate</name>
        <dbReference type="ChEBI" id="CHEBI:597326"/>
    </cofactor>
</comment>
<dbReference type="NCBIfam" id="NF009897">
    <property type="entry name" value="PRK13357.1"/>
    <property type="match status" value="1"/>
</dbReference>
<dbReference type="Gene3D" id="3.20.10.10">
    <property type="entry name" value="D-amino Acid Aminotransferase, subunit A, domain 2"/>
    <property type="match status" value="1"/>
</dbReference>
<dbReference type="InterPro" id="IPR043132">
    <property type="entry name" value="BCAT-like_C"/>
</dbReference>
<dbReference type="AlphaFoldDB" id="A0A381R1W6"/>
<dbReference type="PANTHER" id="PTHR11825">
    <property type="entry name" value="SUBGROUP IIII AMINOTRANSFERASE"/>
    <property type="match status" value="1"/>
</dbReference>
<dbReference type="CDD" id="cd01557">
    <property type="entry name" value="BCAT_beta_family"/>
    <property type="match status" value="1"/>
</dbReference>
<keyword evidence="6" id="KW-0663">Pyridoxal phosphate</keyword>
<dbReference type="PIRSF" id="PIRSF006468">
    <property type="entry name" value="BCAT1"/>
    <property type="match status" value="1"/>
</dbReference>
<evidence type="ECO:0000313" key="8">
    <source>
        <dbReference type="EMBL" id="SUZ85692.1"/>
    </source>
</evidence>
<dbReference type="InterPro" id="IPR018300">
    <property type="entry name" value="Aminotrans_IV_CS"/>
</dbReference>
<evidence type="ECO:0000256" key="2">
    <source>
        <dbReference type="ARBA" id="ARBA00009320"/>
    </source>
</evidence>
<dbReference type="EMBL" id="UINC01001647">
    <property type="protein sequence ID" value="SUZ85692.1"/>
    <property type="molecule type" value="Genomic_DNA"/>
</dbReference>
<dbReference type="GO" id="GO:0009082">
    <property type="term" value="P:branched-chain amino acid biosynthetic process"/>
    <property type="evidence" value="ECO:0007669"/>
    <property type="project" value="UniProtKB-KW"/>
</dbReference>
<keyword evidence="3" id="KW-0032">Aminotransferase</keyword>
<evidence type="ECO:0000256" key="6">
    <source>
        <dbReference type="ARBA" id="ARBA00022898"/>
    </source>
</evidence>
<reference evidence="8" key="1">
    <citation type="submission" date="2018-05" db="EMBL/GenBank/DDBJ databases">
        <authorList>
            <person name="Lanie J.A."/>
            <person name="Ng W.-L."/>
            <person name="Kazmierczak K.M."/>
            <person name="Andrzejewski T.M."/>
            <person name="Davidsen T.M."/>
            <person name="Wayne K.J."/>
            <person name="Tettelin H."/>
            <person name="Glass J.I."/>
            <person name="Rusch D."/>
            <person name="Podicherti R."/>
            <person name="Tsui H.-C.T."/>
            <person name="Winkler M.E."/>
        </authorList>
    </citation>
    <scope>NUCLEOTIDE SEQUENCE</scope>
</reference>
<dbReference type="Pfam" id="PF01063">
    <property type="entry name" value="Aminotran_4"/>
    <property type="match status" value="1"/>
</dbReference>
<gene>
    <name evidence="8" type="ORF">METZ01_LOCUS38546</name>
</gene>
<evidence type="ECO:0000256" key="4">
    <source>
        <dbReference type="ARBA" id="ARBA00022605"/>
    </source>
</evidence>
<dbReference type="Gene3D" id="3.30.470.10">
    <property type="match status" value="1"/>
</dbReference>
<dbReference type="GO" id="GO:0008652">
    <property type="term" value="P:amino acid biosynthetic process"/>
    <property type="evidence" value="ECO:0007669"/>
    <property type="project" value="UniProtKB-KW"/>
</dbReference>
<dbReference type="InterPro" id="IPR001544">
    <property type="entry name" value="Aminotrans_IV"/>
</dbReference>
<dbReference type="InterPro" id="IPR033939">
    <property type="entry name" value="BCAT_family"/>
</dbReference>
<dbReference type="InterPro" id="IPR043131">
    <property type="entry name" value="BCAT-like_N"/>
</dbReference>
<evidence type="ECO:0000256" key="5">
    <source>
        <dbReference type="ARBA" id="ARBA00022679"/>
    </source>
</evidence>
<name>A0A381R1W6_9ZZZZ</name>
<keyword evidence="7" id="KW-0100">Branched-chain amino acid biosynthesis</keyword>
<evidence type="ECO:0008006" key="9">
    <source>
        <dbReference type="Google" id="ProtNLM"/>
    </source>
</evidence>
<feature type="non-terminal residue" evidence="8">
    <location>
        <position position="345"/>
    </location>
</feature>
<organism evidence="8">
    <name type="scientific">marine metagenome</name>
    <dbReference type="NCBI Taxonomy" id="408172"/>
    <lineage>
        <taxon>unclassified sequences</taxon>
        <taxon>metagenomes</taxon>
        <taxon>ecological metagenomes</taxon>
    </lineage>
</organism>
<comment type="similarity">
    <text evidence="2">Belongs to the class-IV pyridoxal-phosphate-dependent aminotransferase family.</text>
</comment>
<dbReference type="InterPro" id="IPR036038">
    <property type="entry name" value="Aminotransferase-like"/>
</dbReference>
<keyword evidence="5" id="KW-0808">Transferase</keyword>
<evidence type="ECO:0000256" key="3">
    <source>
        <dbReference type="ARBA" id="ARBA00022576"/>
    </source>
</evidence>
<dbReference type="InterPro" id="IPR005786">
    <property type="entry name" value="B_amino_transII"/>
</dbReference>